<dbReference type="PANTHER" id="PTHR43489:SF7">
    <property type="entry name" value="3-DEHYDRO-D-GULOSIDE 4-EPIMERASE-RELATED"/>
    <property type="match status" value="1"/>
</dbReference>
<dbReference type="InterPro" id="IPR013022">
    <property type="entry name" value="Xyl_isomerase-like_TIM-brl"/>
</dbReference>
<dbReference type="AlphaFoldDB" id="A0A517Q9T8"/>
<proteinExistence type="predicted"/>
<protein>
    <submittedName>
        <fullName evidence="4">Fructoselysine 3-epimerase</fullName>
    </submittedName>
</protein>
<dbReference type="InterPro" id="IPR006311">
    <property type="entry name" value="TAT_signal"/>
</dbReference>
<feature type="signal peptide" evidence="2">
    <location>
        <begin position="1"/>
        <end position="29"/>
    </location>
</feature>
<name>A0A517Q9T8_9PLAN</name>
<dbReference type="SUPFAM" id="SSF51658">
    <property type="entry name" value="Xylose isomerase-like"/>
    <property type="match status" value="1"/>
</dbReference>
<evidence type="ECO:0000313" key="5">
    <source>
        <dbReference type="Proteomes" id="UP000315647"/>
    </source>
</evidence>
<gene>
    <name evidence="4" type="ORF">Enr10x_37320</name>
</gene>
<dbReference type="InterPro" id="IPR036237">
    <property type="entry name" value="Xyl_isomerase-like_sf"/>
</dbReference>
<evidence type="ECO:0000256" key="2">
    <source>
        <dbReference type="SAM" id="SignalP"/>
    </source>
</evidence>
<organism evidence="4 5">
    <name type="scientific">Gimesia panareensis</name>
    <dbReference type="NCBI Taxonomy" id="2527978"/>
    <lineage>
        <taxon>Bacteria</taxon>
        <taxon>Pseudomonadati</taxon>
        <taxon>Planctomycetota</taxon>
        <taxon>Planctomycetia</taxon>
        <taxon>Planctomycetales</taxon>
        <taxon>Planctomycetaceae</taxon>
        <taxon>Gimesia</taxon>
    </lineage>
</organism>
<dbReference type="EMBL" id="CP037421">
    <property type="protein sequence ID" value="QDT28390.1"/>
    <property type="molecule type" value="Genomic_DNA"/>
</dbReference>
<accession>A0A517Q9T8</accession>
<evidence type="ECO:0000259" key="3">
    <source>
        <dbReference type="Pfam" id="PF01261"/>
    </source>
</evidence>
<dbReference type="RefSeq" id="WP_145450903.1">
    <property type="nucleotide sequence ID" value="NZ_CP037421.1"/>
</dbReference>
<keyword evidence="1" id="KW-0413">Isomerase</keyword>
<feature type="chain" id="PRO_5021810525" evidence="2">
    <location>
        <begin position="30"/>
        <end position="306"/>
    </location>
</feature>
<evidence type="ECO:0000256" key="1">
    <source>
        <dbReference type="ARBA" id="ARBA00023235"/>
    </source>
</evidence>
<reference evidence="4 5" key="1">
    <citation type="submission" date="2019-03" db="EMBL/GenBank/DDBJ databases">
        <title>Deep-cultivation of Planctomycetes and their phenomic and genomic characterization uncovers novel biology.</title>
        <authorList>
            <person name="Wiegand S."/>
            <person name="Jogler M."/>
            <person name="Boedeker C."/>
            <person name="Pinto D."/>
            <person name="Vollmers J."/>
            <person name="Rivas-Marin E."/>
            <person name="Kohn T."/>
            <person name="Peeters S.H."/>
            <person name="Heuer A."/>
            <person name="Rast P."/>
            <person name="Oberbeckmann S."/>
            <person name="Bunk B."/>
            <person name="Jeske O."/>
            <person name="Meyerdierks A."/>
            <person name="Storesund J.E."/>
            <person name="Kallscheuer N."/>
            <person name="Luecker S."/>
            <person name="Lage O.M."/>
            <person name="Pohl T."/>
            <person name="Merkel B.J."/>
            <person name="Hornburger P."/>
            <person name="Mueller R.-W."/>
            <person name="Bruemmer F."/>
            <person name="Labrenz M."/>
            <person name="Spormann A.M."/>
            <person name="Op den Camp H."/>
            <person name="Overmann J."/>
            <person name="Amann R."/>
            <person name="Jetten M.S.M."/>
            <person name="Mascher T."/>
            <person name="Medema M.H."/>
            <person name="Devos D.P."/>
            <person name="Kaster A.-K."/>
            <person name="Ovreas L."/>
            <person name="Rohde M."/>
            <person name="Galperin M.Y."/>
            <person name="Jogler C."/>
        </authorList>
    </citation>
    <scope>NUCLEOTIDE SEQUENCE [LARGE SCALE GENOMIC DNA]</scope>
    <source>
        <strain evidence="4 5">Enr10</strain>
    </source>
</reference>
<feature type="domain" description="Xylose isomerase-like TIM barrel" evidence="3">
    <location>
        <begin position="60"/>
        <end position="284"/>
    </location>
</feature>
<dbReference type="Pfam" id="PF01261">
    <property type="entry name" value="AP_endonuc_2"/>
    <property type="match status" value="1"/>
</dbReference>
<keyword evidence="5" id="KW-1185">Reference proteome</keyword>
<dbReference type="GO" id="GO:0016853">
    <property type="term" value="F:isomerase activity"/>
    <property type="evidence" value="ECO:0007669"/>
    <property type="project" value="UniProtKB-KW"/>
</dbReference>
<sequence length="306" mass="33473" precursor="true">MPSTDLLSRRQFVLLAAAAAASHPLLAQGAESQDGYLKGRLFKTLKIGMVRAGNSLEEKFALAKEAGFDGIELNTPGIDVKEVNAAIKATGLPVDGSVNAGHWNVRHTDPDPKVRAKALESLKEALRQTHAVGGNTVLLVVGKGSDGPEEEIWKRSIDNISQAIPLAAELGVPIAVENVWNQFCYDHEGDHTQTAEKFVKYIDEFDSPWVGMQFDIGNHWKYGSMGDWIRQLNKRIIKLDLKGFSREMGKFTKIGEGDLDWADVRKALAEIKYAGWAAAEVGGGDLTRLKEISANMDRVFGLTSQS</sequence>
<dbReference type="InterPro" id="IPR050417">
    <property type="entry name" value="Sugar_Epim/Isomerase"/>
</dbReference>
<dbReference type="Proteomes" id="UP000315647">
    <property type="component" value="Chromosome"/>
</dbReference>
<dbReference type="PROSITE" id="PS51318">
    <property type="entry name" value="TAT"/>
    <property type="match status" value="1"/>
</dbReference>
<keyword evidence="2" id="KW-0732">Signal</keyword>
<evidence type="ECO:0000313" key="4">
    <source>
        <dbReference type="EMBL" id="QDT28390.1"/>
    </source>
</evidence>
<dbReference type="PANTHER" id="PTHR43489">
    <property type="entry name" value="ISOMERASE"/>
    <property type="match status" value="1"/>
</dbReference>
<dbReference type="Gene3D" id="3.20.20.150">
    <property type="entry name" value="Divalent-metal-dependent TIM barrel enzymes"/>
    <property type="match status" value="1"/>
</dbReference>